<dbReference type="AlphaFoldDB" id="A0A8J3FIG0"/>
<feature type="domain" description="HTH merR-type" evidence="2">
    <location>
        <begin position="14"/>
        <end position="82"/>
    </location>
</feature>
<dbReference type="InterPro" id="IPR009061">
    <property type="entry name" value="DNA-bd_dom_put_sf"/>
</dbReference>
<dbReference type="Pfam" id="PF13411">
    <property type="entry name" value="MerR_1"/>
    <property type="match status" value="1"/>
</dbReference>
<keyword evidence="4" id="KW-1185">Reference proteome</keyword>
<reference evidence="3" key="1">
    <citation type="journal article" date="2014" name="Int. J. Syst. Evol. Microbiol.">
        <title>Complete genome sequence of Corynebacterium casei LMG S-19264T (=DSM 44701T), isolated from a smear-ripened cheese.</title>
        <authorList>
            <consortium name="US DOE Joint Genome Institute (JGI-PGF)"/>
            <person name="Walter F."/>
            <person name="Albersmeier A."/>
            <person name="Kalinowski J."/>
            <person name="Ruckert C."/>
        </authorList>
    </citation>
    <scope>NUCLEOTIDE SEQUENCE</scope>
    <source>
        <strain evidence="3">JCM 3091</strain>
    </source>
</reference>
<evidence type="ECO:0000256" key="1">
    <source>
        <dbReference type="SAM" id="MobiDB-lite"/>
    </source>
</evidence>
<evidence type="ECO:0000259" key="2">
    <source>
        <dbReference type="PROSITE" id="PS50937"/>
    </source>
</evidence>
<dbReference type="PROSITE" id="PS50937">
    <property type="entry name" value="HTH_MERR_2"/>
    <property type="match status" value="1"/>
</dbReference>
<dbReference type="RefSeq" id="WP_189114730.1">
    <property type="nucleotide sequence ID" value="NZ_BMQC01000009.1"/>
</dbReference>
<protein>
    <submittedName>
        <fullName evidence="3">MerR family transcriptional regulator</fullName>
    </submittedName>
</protein>
<dbReference type="Gene3D" id="1.10.1660.10">
    <property type="match status" value="1"/>
</dbReference>
<sequence length="120" mass="12395">MLPGQPLHDGDYPAYSMSAASGMLGVTPAFLRGLGAHGLLSPGRSQGGHRRYSQNELHLASRARQVVNDGFDLVAACRIVALEHELAAARATIAALQAQLGAARRAHPTRPGAPPGPDGG</sequence>
<dbReference type="EMBL" id="BMQC01000009">
    <property type="protein sequence ID" value="GGK33422.1"/>
    <property type="molecule type" value="Genomic_DNA"/>
</dbReference>
<dbReference type="Proteomes" id="UP000662200">
    <property type="component" value="Unassembled WGS sequence"/>
</dbReference>
<dbReference type="SMART" id="SM00422">
    <property type="entry name" value="HTH_MERR"/>
    <property type="match status" value="1"/>
</dbReference>
<dbReference type="GO" id="GO:0003677">
    <property type="term" value="F:DNA binding"/>
    <property type="evidence" value="ECO:0007669"/>
    <property type="project" value="InterPro"/>
</dbReference>
<evidence type="ECO:0000313" key="4">
    <source>
        <dbReference type="Proteomes" id="UP000662200"/>
    </source>
</evidence>
<dbReference type="InterPro" id="IPR000551">
    <property type="entry name" value="MerR-type_HTH_dom"/>
</dbReference>
<feature type="region of interest" description="Disordered" evidence="1">
    <location>
        <begin position="100"/>
        <end position="120"/>
    </location>
</feature>
<comment type="caution">
    <text evidence="3">The sequence shown here is derived from an EMBL/GenBank/DDBJ whole genome shotgun (WGS) entry which is preliminary data.</text>
</comment>
<reference evidence="3" key="2">
    <citation type="submission" date="2020-09" db="EMBL/GenBank/DDBJ databases">
        <authorList>
            <person name="Sun Q."/>
            <person name="Ohkuma M."/>
        </authorList>
    </citation>
    <scope>NUCLEOTIDE SEQUENCE</scope>
    <source>
        <strain evidence="3">JCM 3091</strain>
    </source>
</reference>
<organism evidence="3 4">
    <name type="scientific">Pilimelia terevasa</name>
    <dbReference type="NCBI Taxonomy" id="53372"/>
    <lineage>
        <taxon>Bacteria</taxon>
        <taxon>Bacillati</taxon>
        <taxon>Actinomycetota</taxon>
        <taxon>Actinomycetes</taxon>
        <taxon>Micromonosporales</taxon>
        <taxon>Micromonosporaceae</taxon>
        <taxon>Pilimelia</taxon>
    </lineage>
</organism>
<feature type="compositionally biased region" description="Pro residues" evidence="1">
    <location>
        <begin position="111"/>
        <end position="120"/>
    </location>
</feature>
<accession>A0A8J3FIG0</accession>
<dbReference type="SUPFAM" id="SSF46955">
    <property type="entry name" value="Putative DNA-binding domain"/>
    <property type="match status" value="1"/>
</dbReference>
<gene>
    <name evidence="3" type="ORF">GCM10010124_27700</name>
</gene>
<name>A0A8J3FIG0_9ACTN</name>
<dbReference type="GO" id="GO:0006355">
    <property type="term" value="P:regulation of DNA-templated transcription"/>
    <property type="evidence" value="ECO:0007669"/>
    <property type="project" value="InterPro"/>
</dbReference>
<evidence type="ECO:0000313" key="3">
    <source>
        <dbReference type="EMBL" id="GGK33422.1"/>
    </source>
</evidence>
<proteinExistence type="predicted"/>